<accession>A0A290Q446</accession>
<evidence type="ECO:0000313" key="2">
    <source>
        <dbReference type="EMBL" id="ATC63067.1"/>
    </source>
</evidence>
<keyword evidence="3" id="KW-1185">Reference proteome</keyword>
<organism evidence="2 3">
    <name type="scientific">Nibricoccus aquaticus</name>
    <dbReference type="NCBI Taxonomy" id="2576891"/>
    <lineage>
        <taxon>Bacteria</taxon>
        <taxon>Pseudomonadati</taxon>
        <taxon>Verrucomicrobiota</taxon>
        <taxon>Opitutia</taxon>
        <taxon>Opitutales</taxon>
        <taxon>Opitutaceae</taxon>
        <taxon>Nibricoccus</taxon>
    </lineage>
</organism>
<evidence type="ECO:0000313" key="3">
    <source>
        <dbReference type="Proteomes" id="UP000217265"/>
    </source>
</evidence>
<gene>
    <name evidence="2" type="ORF">CMV30_03340</name>
</gene>
<sequence>MHTGQKIPLTPAPAPPTAPRTATDTSAGFTLHPFTTSLSPRPVTLLALDDSHRPSFAVPETTWYLPLKLSRRPVRVIEMPGKPTSSSARPAPTTSPGYVLLVRRSIGRGSVMQNDLHRSARGKTRGEAVHEAEALEKALNGGLTFAEAESAQIQTARERRDPKVTASLKEGAYLVGVQTLHGASKMQGFATWSKRKNTDAQVPQKVRYGSSPATAAKGTKNSSGRRKS</sequence>
<protein>
    <submittedName>
        <fullName evidence="2">Uncharacterized protein</fullName>
    </submittedName>
</protein>
<name>A0A290Q446_9BACT</name>
<dbReference type="KEGG" id="vbh:CMV30_03340"/>
<dbReference type="EMBL" id="CP023344">
    <property type="protein sequence ID" value="ATC63067.1"/>
    <property type="molecule type" value="Genomic_DNA"/>
</dbReference>
<dbReference type="Proteomes" id="UP000217265">
    <property type="component" value="Chromosome"/>
</dbReference>
<proteinExistence type="predicted"/>
<feature type="region of interest" description="Disordered" evidence="1">
    <location>
        <begin position="1"/>
        <end position="33"/>
    </location>
</feature>
<reference evidence="2 3" key="1">
    <citation type="submission" date="2017-09" db="EMBL/GenBank/DDBJ databases">
        <title>Complete genome sequence of Verrucomicrobial strain HZ-65, isolated from freshwater.</title>
        <authorList>
            <person name="Choi A."/>
        </authorList>
    </citation>
    <scope>NUCLEOTIDE SEQUENCE [LARGE SCALE GENOMIC DNA]</scope>
    <source>
        <strain evidence="2 3">HZ-65</strain>
    </source>
</reference>
<dbReference type="AlphaFoldDB" id="A0A290Q446"/>
<feature type="region of interest" description="Disordered" evidence="1">
    <location>
        <begin position="191"/>
        <end position="228"/>
    </location>
</feature>
<evidence type="ECO:0000256" key="1">
    <source>
        <dbReference type="SAM" id="MobiDB-lite"/>
    </source>
</evidence>